<accession>A0A291JJT8</accession>
<dbReference type="KEGG" id="snl:BJD96_07475"/>
<reference evidence="12" key="2">
    <citation type="submission" date="2018-03" db="EMBL/GenBank/DDBJ databases">
        <authorList>
            <person name="Keele B.F."/>
        </authorList>
    </citation>
    <scope>NUCLEOTIDE SEQUENCE</scope>
    <source>
        <strain evidence="12">SNUC 4337</strain>
    </source>
</reference>
<evidence type="ECO:0000256" key="8">
    <source>
        <dbReference type="ARBA" id="ARBA00023235"/>
    </source>
</evidence>
<dbReference type="EMBL" id="PZHR01000076">
    <property type="protein sequence ID" value="PTK57964.1"/>
    <property type="molecule type" value="Genomic_DNA"/>
</dbReference>
<evidence type="ECO:0000313" key="14">
    <source>
        <dbReference type="Proteomes" id="UP000240400"/>
    </source>
</evidence>
<comment type="pathway">
    <text evidence="2 9">Amino-acid biosynthesis; L-tryptophan biosynthesis; L-tryptophan from chorismate: step 3/5.</text>
</comment>
<reference evidence="11 16" key="4">
    <citation type="submission" date="2021-03" db="EMBL/GenBank/DDBJ databases">
        <title>Staphylococci and Mammaliicocci in bats.</title>
        <authorList>
            <person name="Fountain K."/>
        </authorList>
    </citation>
    <scope>NUCLEOTIDE SEQUENCE [LARGE SCALE GENOMIC DNA]</scope>
    <source>
        <strain evidence="11 16">18_1_E_SW</strain>
    </source>
</reference>
<evidence type="ECO:0000313" key="11">
    <source>
        <dbReference type="EMBL" id="MBO1225844.1"/>
    </source>
</evidence>
<evidence type="ECO:0000256" key="6">
    <source>
        <dbReference type="ARBA" id="ARBA00022822"/>
    </source>
</evidence>
<dbReference type="HAMAP" id="MF_00135">
    <property type="entry name" value="PRAI"/>
    <property type="match status" value="1"/>
</dbReference>
<dbReference type="Pfam" id="PF00697">
    <property type="entry name" value="PRAI"/>
    <property type="match status" value="1"/>
</dbReference>
<reference evidence="13 15" key="3">
    <citation type="submission" date="2018-06" db="EMBL/GenBank/DDBJ databases">
        <authorList>
            <consortium name="Pathogen Informatics"/>
            <person name="Doyle S."/>
        </authorList>
    </citation>
    <scope>NUCLEOTIDE SEQUENCE [LARGE SCALE GENOMIC DNA]</scope>
    <source>
        <strain evidence="13 15">NCTC13834</strain>
    </source>
</reference>
<comment type="catalytic activity">
    <reaction evidence="1 9">
        <text>N-(5-phospho-beta-D-ribosyl)anthranilate = 1-(2-carboxyphenylamino)-1-deoxy-D-ribulose 5-phosphate</text>
        <dbReference type="Rhea" id="RHEA:21540"/>
        <dbReference type="ChEBI" id="CHEBI:18277"/>
        <dbReference type="ChEBI" id="CHEBI:58613"/>
        <dbReference type="EC" id="5.3.1.24"/>
    </reaction>
</comment>
<evidence type="ECO:0000313" key="13">
    <source>
        <dbReference type="EMBL" id="SUM55196.1"/>
    </source>
</evidence>
<dbReference type="NCBIfam" id="NF010563">
    <property type="entry name" value="PRK13958.1"/>
    <property type="match status" value="1"/>
</dbReference>
<dbReference type="SUPFAM" id="SSF51366">
    <property type="entry name" value="Ribulose-phoshate binding barrel"/>
    <property type="match status" value="1"/>
</dbReference>
<feature type="domain" description="N-(5'phosphoribosyl) anthranilate isomerase (PRAI)" evidence="10">
    <location>
        <begin position="4"/>
        <end position="203"/>
    </location>
</feature>
<gene>
    <name evidence="9 13" type="primary">trpF</name>
    <name evidence="12" type="ORF">BUZ61_11200</name>
    <name evidence="11" type="ORF">J3T88_00720</name>
    <name evidence="13" type="ORF">NCTC13834_01557</name>
</gene>
<dbReference type="PANTHER" id="PTHR42894:SF1">
    <property type="entry name" value="N-(5'-PHOSPHORIBOSYL)ANTHRANILATE ISOMERASE"/>
    <property type="match status" value="1"/>
</dbReference>
<dbReference type="EMBL" id="JAFNLT010000001">
    <property type="protein sequence ID" value="MBO1225844.1"/>
    <property type="molecule type" value="Genomic_DNA"/>
</dbReference>
<dbReference type="Proteomes" id="UP000254412">
    <property type="component" value="Unassembled WGS sequence"/>
</dbReference>
<protein>
    <recommendedName>
        <fullName evidence="4 9">N-(5'-phosphoribosyl)anthranilate isomerase</fullName>
        <shortName evidence="9">PRAI</shortName>
        <ecNumber evidence="3 9">5.3.1.24</ecNumber>
    </recommendedName>
</protein>
<name>A0A291JJT8_9STAP</name>
<dbReference type="InterPro" id="IPR011060">
    <property type="entry name" value="RibuloseP-bd_barrel"/>
</dbReference>
<keyword evidence="5 9" id="KW-0028">Amino-acid biosynthesis</keyword>
<reference evidence="12 14" key="1">
    <citation type="journal article" date="2016" name="Front. Microbiol.">
        <title>Comprehensive Phylogenetic Analysis of Bovine Non-aureus Staphylococci Species Based on Whole-Genome Sequencing.</title>
        <authorList>
            <person name="Naushad S."/>
            <person name="Barkema H.W."/>
            <person name="Luby C."/>
            <person name="Condas L.A."/>
            <person name="Nobrega D.B."/>
            <person name="Carson D.A."/>
            <person name="De Buck J."/>
        </authorList>
    </citation>
    <scope>NUCLEOTIDE SEQUENCE [LARGE SCALE GENOMIC DNA]</scope>
    <source>
        <strain evidence="12 14">SNUC 4337</strain>
    </source>
</reference>
<evidence type="ECO:0000259" key="10">
    <source>
        <dbReference type="Pfam" id="PF00697"/>
    </source>
</evidence>
<dbReference type="CDD" id="cd00405">
    <property type="entry name" value="PRAI"/>
    <property type="match status" value="1"/>
</dbReference>
<dbReference type="RefSeq" id="WP_096809837.1">
    <property type="nucleotide sequence ID" value="NZ_BMCF01000002.1"/>
</dbReference>
<dbReference type="EC" id="5.3.1.24" evidence="3 9"/>
<evidence type="ECO:0000256" key="1">
    <source>
        <dbReference type="ARBA" id="ARBA00001164"/>
    </source>
</evidence>
<dbReference type="InterPro" id="IPR001240">
    <property type="entry name" value="PRAI_dom"/>
</dbReference>
<dbReference type="Proteomes" id="UP000240400">
    <property type="component" value="Unassembled WGS sequence"/>
</dbReference>
<dbReference type="PANTHER" id="PTHR42894">
    <property type="entry name" value="N-(5'-PHOSPHORIBOSYL)ANTHRANILATE ISOMERASE"/>
    <property type="match status" value="1"/>
</dbReference>
<keyword evidence="7 9" id="KW-0057">Aromatic amino acid biosynthesis</keyword>
<keyword evidence="6 9" id="KW-0822">Tryptophan biosynthesis</keyword>
<evidence type="ECO:0000256" key="4">
    <source>
        <dbReference type="ARBA" id="ARBA00022272"/>
    </source>
</evidence>
<evidence type="ECO:0000256" key="7">
    <source>
        <dbReference type="ARBA" id="ARBA00023141"/>
    </source>
</evidence>
<evidence type="ECO:0000256" key="3">
    <source>
        <dbReference type="ARBA" id="ARBA00012572"/>
    </source>
</evidence>
<sequence length="209" mass="23501">MKLKFCGFKTLEDVNKAKDLNIDAIGFIHFPQSKRFVDIEKIQTLTKIVPNDKEKVVIVVNPNNPTLSKLIDGTDMTTIQLHGNESLETIAFIRQKKKSIKIIKALPAKNSEILIKAIQFYKDFVDQFIIDTPSTSYGGTGKSYNWDMLNAIKDVDFLIAGGMNYKNIQSVQERDLKHSGYDIASGIETDGTKDSKKMNEIIELVKGVN</sequence>
<dbReference type="GO" id="GO:0004640">
    <property type="term" value="F:phosphoribosylanthranilate isomerase activity"/>
    <property type="evidence" value="ECO:0007669"/>
    <property type="project" value="UniProtKB-UniRule"/>
</dbReference>
<dbReference type="Gene3D" id="3.20.20.70">
    <property type="entry name" value="Aldolase class I"/>
    <property type="match status" value="1"/>
</dbReference>
<evidence type="ECO:0000256" key="9">
    <source>
        <dbReference type="HAMAP-Rule" id="MF_00135"/>
    </source>
</evidence>
<dbReference type="UniPathway" id="UPA00035">
    <property type="reaction ID" value="UER00042"/>
</dbReference>
<comment type="similarity">
    <text evidence="9">Belongs to the TrpF family.</text>
</comment>
<keyword evidence="16" id="KW-1185">Reference proteome</keyword>
<dbReference type="GO" id="GO:0000162">
    <property type="term" value="P:L-tryptophan biosynthetic process"/>
    <property type="evidence" value="ECO:0007669"/>
    <property type="project" value="UniProtKB-UniRule"/>
</dbReference>
<organism evidence="13 15">
    <name type="scientific">Staphylococcus nepalensis</name>
    <dbReference type="NCBI Taxonomy" id="214473"/>
    <lineage>
        <taxon>Bacteria</taxon>
        <taxon>Bacillati</taxon>
        <taxon>Bacillota</taxon>
        <taxon>Bacilli</taxon>
        <taxon>Bacillales</taxon>
        <taxon>Staphylococcaceae</taxon>
        <taxon>Staphylococcus</taxon>
    </lineage>
</organism>
<dbReference type="InterPro" id="IPR013785">
    <property type="entry name" value="Aldolase_TIM"/>
</dbReference>
<dbReference type="Proteomes" id="UP000664081">
    <property type="component" value="Unassembled WGS sequence"/>
</dbReference>
<evidence type="ECO:0000313" key="16">
    <source>
        <dbReference type="Proteomes" id="UP000664081"/>
    </source>
</evidence>
<dbReference type="InterPro" id="IPR044643">
    <property type="entry name" value="TrpF_fam"/>
</dbReference>
<dbReference type="GeneID" id="66776942"/>
<evidence type="ECO:0000256" key="5">
    <source>
        <dbReference type="ARBA" id="ARBA00022605"/>
    </source>
</evidence>
<proteinExistence type="inferred from homology"/>
<keyword evidence="8 9" id="KW-0413">Isomerase</keyword>
<dbReference type="OrthoDB" id="9786954at2"/>
<dbReference type="AlphaFoldDB" id="A0A291JJT8"/>
<evidence type="ECO:0000256" key="2">
    <source>
        <dbReference type="ARBA" id="ARBA00004664"/>
    </source>
</evidence>
<evidence type="ECO:0000313" key="12">
    <source>
        <dbReference type="EMBL" id="PTK57964.1"/>
    </source>
</evidence>
<dbReference type="EMBL" id="UHDS01000001">
    <property type="protein sequence ID" value="SUM55196.1"/>
    <property type="molecule type" value="Genomic_DNA"/>
</dbReference>
<evidence type="ECO:0000313" key="15">
    <source>
        <dbReference type="Proteomes" id="UP000254412"/>
    </source>
</evidence>